<reference evidence="2" key="1">
    <citation type="submission" date="2017-02" db="EMBL/GenBank/DDBJ databases">
        <authorList>
            <person name="Varghese N."/>
            <person name="Submissions S."/>
        </authorList>
    </citation>
    <scope>NUCLEOTIDE SEQUENCE [LARGE SCALE GENOMIC DNA]</scope>
    <source>
        <strain evidence="2">DSM 22224</strain>
    </source>
</reference>
<sequence>MRYPLCFLAVVPGICCVMGCKKDMSQVVREALAAEKAAKLASDSAPSSGQFRDEIACILSR</sequence>
<accession>A0A1T4QQF4</accession>
<keyword evidence="2" id="KW-1185">Reference proteome</keyword>
<organism evidence="1 2">
    <name type="scientific">Chitinophaga eiseniae</name>
    <dbReference type="NCBI Taxonomy" id="634771"/>
    <lineage>
        <taxon>Bacteria</taxon>
        <taxon>Pseudomonadati</taxon>
        <taxon>Bacteroidota</taxon>
        <taxon>Chitinophagia</taxon>
        <taxon>Chitinophagales</taxon>
        <taxon>Chitinophagaceae</taxon>
        <taxon>Chitinophaga</taxon>
    </lineage>
</organism>
<name>A0A1T4QQF4_9BACT</name>
<gene>
    <name evidence="1" type="ORF">SAMN04488128_102521</name>
</gene>
<evidence type="ECO:0000313" key="1">
    <source>
        <dbReference type="EMBL" id="SKA05904.1"/>
    </source>
</evidence>
<proteinExistence type="predicted"/>
<dbReference type="Proteomes" id="UP000190367">
    <property type="component" value="Unassembled WGS sequence"/>
</dbReference>
<dbReference type="STRING" id="634771.SAMN04488128_102521"/>
<dbReference type="RefSeq" id="WP_143312884.1">
    <property type="nucleotide sequence ID" value="NZ_FUWZ01000002.1"/>
</dbReference>
<protein>
    <submittedName>
        <fullName evidence="1">Uncharacterized protein</fullName>
    </submittedName>
</protein>
<dbReference type="AlphaFoldDB" id="A0A1T4QQF4"/>
<evidence type="ECO:0000313" key="2">
    <source>
        <dbReference type="Proteomes" id="UP000190367"/>
    </source>
</evidence>
<dbReference type="EMBL" id="FUWZ01000002">
    <property type="protein sequence ID" value="SKA05904.1"/>
    <property type="molecule type" value="Genomic_DNA"/>
</dbReference>